<keyword evidence="7" id="KW-1278">Translocase</keyword>
<evidence type="ECO:0000256" key="5">
    <source>
        <dbReference type="ARBA" id="ARBA00022741"/>
    </source>
</evidence>
<name>A0A356LN52_9BURK</name>
<dbReference type="InterPro" id="IPR008250">
    <property type="entry name" value="ATPase_P-typ_transduc_dom_A_sf"/>
</dbReference>
<evidence type="ECO:0000256" key="13">
    <source>
        <dbReference type="SAM" id="MobiDB-lite"/>
    </source>
</evidence>
<dbReference type="SFLD" id="SFLDF00027">
    <property type="entry name" value="p-type_atpase"/>
    <property type="match status" value="1"/>
</dbReference>
<dbReference type="PANTHER" id="PTHR48085">
    <property type="entry name" value="CADMIUM/ZINC-TRANSPORTING ATPASE HMA2-RELATED"/>
    <property type="match status" value="1"/>
</dbReference>
<dbReference type="InterPro" id="IPR001757">
    <property type="entry name" value="P_typ_ATPase"/>
</dbReference>
<dbReference type="Pfam" id="PF00122">
    <property type="entry name" value="E1-E2_ATPase"/>
    <property type="match status" value="1"/>
</dbReference>
<evidence type="ECO:0000256" key="1">
    <source>
        <dbReference type="ARBA" id="ARBA00004141"/>
    </source>
</evidence>
<dbReference type="GO" id="GO:0005524">
    <property type="term" value="F:ATP binding"/>
    <property type="evidence" value="ECO:0007669"/>
    <property type="project" value="UniProtKB-UniRule"/>
</dbReference>
<dbReference type="InterPro" id="IPR036163">
    <property type="entry name" value="HMA_dom_sf"/>
</dbReference>
<dbReference type="SUPFAM" id="SSF56784">
    <property type="entry name" value="HAD-like"/>
    <property type="match status" value="1"/>
</dbReference>
<evidence type="ECO:0000256" key="6">
    <source>
        <dbReference type="ARBA" id="ARBA00022840"/>
    </source>
</evidence>
<dbReference type="InterPro" id="IPR023214">
    <property type="entry name" value="HAD_sf"/>
</dbReference>
<feature type="transmembrane region" description="Helical" evidence="12">
    <location>
        <begin position="404"/>
        <end position="422"/>
    </location>
</feature>
<protein>
    <recommendedName>
        <fullName evidence="10">P-type Zn(2+) transporter</fullName>
        <ecNumber evidence="10">7.2.2.12</ecNumber>
    </recommendedName>
</protein>
<keyword evidence="3 12" id="KW-0812">Transmembrane</keyword>
<feature type="transmembrane region" description="Helical" evidence="12">
    <location>
        <begin position="742"/>
        <end position="763"/>
    </location>
</feature>
<dbReference type="Gene3D" id="3.30.70.100">
    <property type="match status" value="1"/>
</dbReference>
<dbReference type="CDD" id="cd00371">
    <property type="entry name" value="HMA"/>
    <property type="match status" value="1"/>
</dbReference>
<feature type="transmembrane region" description="Helical" evidence="12">
    <location>
        <begin position="377"/>
        <end position="397"/>
    </location>
</feature>
<evidence type="ECO:0000256" key="8">
    <source>
        <dbReference type="ARBA" id="ARBA00022989"/>
    </source>
</evidence>
<dbReference type="AlphaFoldDB" id="A0A356LN52"/>
<accession>A0A356LN52</accession>
<comment type="catalytic activity">
    <reaction evidence="11">
        <text>Zn(2+)(in) + ATP + H2O = Zn(2+)(out) + ADP + phosphate + H(+)</text>
        <dbReference type="Rhea" id="RHEA:20621"/>
        <dbReference type="ChEBI" id="CHEBI:15377"/>
        <dbReference type="ChEBI" id="CHEBI:15378"/>
        <dbReference type="ChEBI" id="CHEBI:29105"/>
        <dbReference type="ChEBI" id="CHEBI:30616"/>
        <dbReference type="ChEBI" id="CHEBI:43474"/>
        <dbReference type="ChEBI" id="CHEBI:456216"/>
        <dbReference type="EC" id="7.2.2.12"/>
    </reaction>
</comment>
<dbReference type="PANTHER" id="PTHR48085:SF5">
    <property type="entry name" value="CADMIUM_ZINC-TRANSPORTING ATPASE HMA4-RELATED"/>
    <property type="match status" value="1"/>
</dbReference>
<dbReference type="PROSITE" id="PS50846">
    <property type="entry name" value="HMA_2"/>
    <property type="match status" value="1"/>
</dbReference>
<dbReference type="Gene3D" id="3.40.50.1000">
    <property type="entry name" value="HAD superfamily/HAD-like"/>
    <property type="match status" value="1"/>
</dbReference>
<evidence type="ECO:0000256" key="9">
    <source>
        <dbReference type="ARBA" id="ARBA00023136"/>
    </source>
</evidence>
<dbReference type="PRINTS" id="PR00941">
    <property type="entry name" value="CDATPASE"/>
</dbReference>
<evidence type="ECO:0000256" key="10">
    <source>
        <dbReference type="ARBA" id="ARBA00039097"/>
    </source>
</evidence>
<evidence type="ECO:0000256" key="2">
    <source>
        <dbReference type="ARBA" id="ARBA00006024"/>
    </source>
</evidence>
<keyword evidence="4 12" id="KW-0479">Metal-binding</keyword>
<organism evidence="15 16">
    <name type="scientific">Advenella kashmirensis</name>
    <dbReference type="NCBI Taxonomy" id="310575"/>
    <lineage>
        <taxon>Bacteria</taxon>
        <taxon>Pseudomonadati</taxon>
        <taxon>Pseudomonadota</taxon>
        <taxon>Betaproteobacteria</taxon>
        <taxon>Burkholderiales</taxon>
        <taxon>Alcaligenaceae</taxon>
    </lineage>
</organism>
<evidence type="ECO:0000256" key="7">
    <source>
        <dbReference type="ARBA" id="ARBA00022967"/>
    </source>
</evidence>
<dbReference type="InterPro" id="IPR036412">
    <property type="entry name" value="HAD-like_sf"/>
</dbReference>
<keyword evidence="6 12" id="KW-0067">ATP-binding</keyword>
<dbReference type="InterPro" id="IPR023299">
    <property type="entry name" value="ATPase_P-typ_cyto_dom_N"/>
</dbReference>
<evidence type="ECO:0000256" key="11">
    <source>
        <dbReference type="ARBA" id="ARBA00047308"/>
    </source>
</evidence>
<evidence type="ECO:0000256" key="12">
    <source>
        <dbReference type="RuleBase" id="RU362081"/>
    </source>
</evidence>
<dbReference type="PROSITE" id="PS00154">
    <property type="entry name" value="ATPASE_E1_E2"/>
    <property type="match status" value="1"/>
</dbReference>
<evidence type="ECO:0000259" key="14">
    <source>
        <dbReference type="PROSITE" id="PS50846"/>
    </source>
</evidence>
<proteinExistence type="inferred from homology"/>
<evidence type="ECO:0000313" key="16">
    <source>
        <dbReference type="Proteomes" id="UP000264036"/>
    </source>
</evidence>
<dbReference type="PRINTS" id="PR00119">
    <property type="entry name" value="CATATPASE"/>
</dbReference>
<reference evidence="15 16" key="1">
    <citation type="journal article" date="2018" name="Nat. Biotechnol.">
        <title>A standardized bacterial taxonomy based on genome phylogeny substantially revises the tree of life.</title>
        <authorList>
            <person name="Parks D.H."/>
            <person name="Chuvochina M."/>
            <person name="Waite D.W."/>
            <person name="Rinke C."/>
            <person name="Skarshewski A."/>
            <person name="Chaumeil P.A."/>
            <person name="Hugenholtz P."/>
        </authorList>
    </citation>
    <scope>NUCLEOTIDE SEQUENCE [LARGE SCALE GENOMIC DNA]</scope>
    <source>
        <strain evidence="15">UBA10707</strain>
    </source>
</reference>
<dbReference type="InterPro" id="IPR044492">
    <property type="entry name" value="P_typ_ATPase_HD_dom"/>
</dbReference>
<dbReference type="GO" id="GO:0015086">
    <property type="term" value="F:cadmium ion transmembrane transporter activity"/>
    <property type="evidence" value="ECO:0007669"/>
    <property type="project" value="TreeGrafter"/>
</dbReference>
<dbReference type="Pfam" id="PF00702">
    <property type="entry name" value="Hydrolase"/>
    <property type="match status" value="1"/>
</dbReference>
<dbReference type="SFLD" id="SFLDG00002">
    <property type="entry name" value="C1.7:_P-type_atpase_like"/>
    <property type="match status" value="1"/>
</dbReference>
<comment type="caution">
    <text evidence="15">The sequence shown here is derived from an EMBL/GenBank/DDBJ whole genome shotgun (WGS) entry which is preliminary data.</text>
</comment>
<dbReference type="SUPFAM" id="SSF55008">
    <property type="entry name" value="HMA, heavy metal-associated domain"/>
    <property type="match status" value="1"/>
</dbReference>
<dbReference type="InterPro" id="IPR059000">
    <property type="entry name" value="ATPase_P-type_domA"/>
</dbReference>
<feature type="transmembrane region" description="Helical" evidence="12">
    <location>
        <begin position="715"/>
        <end position="736"/>
    </location>
</feature>
<keyword evidence="12" id="KW-1003">Cell membrane</keyword>
<dbReference type="EMBL" id="DOEK01000047">
    <property type="protein sequence ID" value="HBP31965.1"/>
    <property type="molecule type" value="Genomic_DNA"/>
</dbReference>
<keyword evidence="9 12" id="KW-0472">Membrane</keyword>
<dbReference type="SUPFAM" id="SSF81653">
    <property type="entry name" value="Calcium ATPase, transduction domain A"/>
    <property type="match status" value="1"/>
</dbReference>
<dbReference type="NCBIfam" id="TIGR01525">
    <property type="entry name" value="ATPase-IB_hvy"/>
    <property type="match status" value="1"/>
</dbReference>
<comment type="similarity">
    <text evidence="2 12">Belongs to the cation transport ATPase (P-type) (TC 3.A.3) family. Type IB subfamily.</text>
</comment>
<dbReference type="InterPro" id="IPR051014">
    <property type="entry name" value="Cation_Transport_ATPase_IB"/>
</dbReference>
<dbReference type="Proteomes" id="UP000264036">
    <property type="component" value="Unassembled WGS sequence"/>
</dbReference>
<dbReference type="NCBIfam" id="TIGR01494">
    <property type="entry name" value="ATPase_P-type"/>
    <property type="match status" value="1"/>
</dbReference>
<keyword evidence="5 12" id="KW-0547">Nucleotide-binding</keyword>
<feature type="compositionally biased region" description="Basic and acidic residues" evidence="13">
    <location>
        <begin position="92"/>
        <end position="103"/>
    </location>
</feature>
<gene>
    <name evidence="15" type="ORF">DD666_21470</name>
</gene>
<dbReference type="InterPro" id="IPR023298">
    <property type="entry name" value="ATPase_P-typ_TM_dom_sf"/>
</dbReference>
<dbReference type="GO" id="GO:0016463">
    <property type="term" value="F:P-type zinc transporter activity"/>
    <property type="evidence" value="ECO:0007669"/>
    <property type="project" value="UniProtKB-EC"/>
</dbReference>
<dbReference type="InterPro" id="IPR027256">
    <property type="entry name" value="P-typ_ATPase_IB"/>
</dbReference>
<evidence type="ECO:0000256" key="3">
    <source>
        <dbReference type="ARBA" id="ARBA00022692"/>
    </source>
</evidence>
<feature type="compositionally biased region" description="Basic and acidic residues" evidence="13">
    <location>
        <begin position="111"/>
        <end position="120"/>
    </location>
</feature>
<dbReference type="SFLD" id="SFLDS00003">
    <property type="entry name" value="Haloacid_Dehalogenase"/>
    <property type="match status" value="1"/>
</dbReference>
<keyword evidence="8 12" id="KW-1133">Transmembrane helix</keyword>
<dbReference type="Gene3D" id="2.70.150.10">
    <property type="entry name" value="Calcium-transporting ATPase, cytoplasmic transduction domain A"/>
    <property type="match status" value="1"/>
</dbReference>
<evidence type="ECO:0000313" key="15">
    <source>
        <dbReference type="EMBL" id="HBP31965.1"/>
    </source>
</evidence>
<sequence length="772" mass="81438">MDCPTEERLLRKALEKKPGVTGLRFNLMSRVLSVTHDPAILDEVMQAIRKIGFTPELHDGKPASARVAGKTGCCGHSHDTAGGQIAQGTPHSHGEGGAHDVHGHHQHKHDHGADGHDQAQHAHGRARSAQLAQPEGEEVSPNIAGGILPAWWHLALGGVLALASELVHWFDGPIWLTIVCAIAAVALSGTATYRKGLVALRYGDLNINALMSIAVTCALLIGQWPEAAMVMVLFTLSEWIEAKSLDRTRAAVAGLMNLAPETVMVQINGQWLKREVAQVAVGSLVRIAPGERIGLDGRIVRGMTTVNQAPITGESVPVDKQLGDTVFAGTVNEAGEIEIDVTAAADSTTLARIINQIEEAQAVKAPTQRFVDTFSRYYTPAVVVLAVLLAVIPPLFFGGAWLAWIYQALVVLIIACPCALVISTPVTVVSGLTAAARMGILIKGGVYLEQGHRMRWLALDKTGTITQGQPVQTGMTPLDPDQSIGELQRIAVSLAARSDHPVSRAIAQAPEAAAVSAMTVGDFVAVAGRGVQGVIDDERWYLGSAVWAQELGLMTAAVQDSVTAAQNSGQSVVLLMNTRAACVLFTAADKIKDSSVNAIEQLHQLGVKTVMLSGDHQSVVEAIAKTSGVTQAQAQLLPQEKQQVVQKLQKGGHAVVGMVGDGMNDAPALAQADIGFAMGAMGSDTAIETADVALMDDNLLKIPAFLRLSRTTRRVLVQNISLALGIKAVFLVLVLLGLGSMWLAVFADVGASLLVVANGLRLLRVGPKLAGQ</sequence>
<dbReference type="GO" id="GO:0016887">
    <property type="term" value="F:ATP hydrolysis activity"/>
    <property type="evidence" value="ECO:0007669"/>
    <property type="project" value="InterPro"/>
</dbReference>
<dbReference type="GO" id="GO:0005886">
    <property type="term" value="C:plasma membrane"/>
    <property type="evidence" value="ECO:0007669"/>
    <property type="project" value="UniProtKB-SubCell"/>
</dbReference>
<feature type="domain" description="HMA" evidence="14">
    <location>
        <begin position="1"/>
        <end position="56"/>
    </location>
</feature>
<dbReference type="InterPro" id="IPR018303">
    <property type="entry name" value="ATPase_P-typ_P_site"/>
</dbReference>
<evidence type="ECO:0000256" key="4">
    <source>
        <dbReference type="ARBA" id="ARBA00022723"/>
    </source>
</evidence>
<feature type="transmembrane region" description="Helical" evidence="12">
    <location>
        <begin position="174"/>
        <end position="193"/>
    </location>
</feature>
<comment type="subcellular location">
    <subcellularLocation>
        <location evidence="12">Cell membrane</location>
    </subcellularLocation>
    <subcellularLocation>
        <location evidence="1">Membrane</location>
        <topology evidence="1">Multi-pass membrane protein</topology>
    </subcellularLocation>
</comment>
<dbReference type="EC" id="7.2.2.12" evidence="10"/>
<dbReference type="SUPFAM" id="SSF81665">
    <property type="entry name" value="Calcium ATPase, transmembrane domain M"/>
    <property type="match status" value="1"/>
</dbReference>
<dbReference type="InterPro" id="IPR006121">
    <property type="entry name" value="HMA_dom"/>
</dbReference>
<dbReference type="Gene3D" id="3.40.1110.10">
    <property type="entry name" value="Calcium-transporting ATPase, cytoplasmic domain N"/>
    <property type="match status" value="1"/>
</dbReference>
<feature type="region of interest" description="Disordered" evidence="13">
    <location>
        <begin position="81"/>
        <end position="138"/>
    </location>
</feature>
<dbReference type="GO" id="GO:0046872">
    <property type="term" value="F:metal ion binding"/>
    <property type="evidence" value="ECO:0007669"/>
    <property type="project" value="UniProtKB-KW"/>
</dbReference>